<dbReference type="RefSeq" id="WP_323451927.1">
    <property type="nucleotide sequence ID" value="NZ_LC735414.1"/>
</dbReference>
<dbReference type="Proteomes" id="UP001291653">
    <property type="component" value="Plasmid pYSPA8-1"/>
</dbReference>
<keyword evidence="1" id="KW-0614">Plasmid</keyword>
<keyword evidence="2" id="KW-1185">Reference proteome</keyword>
<gene>
    <name evidence="1" type="ORF">SYYSPA8_37250</name>
</gene>
<evidence type="ECO:0000313" key="1">
    <source>
        <dbReference type="EMBL" id="BDT39568.1"/>
    </source>
</evidence>
<reference evidence="1 2" key="1">
    <citation type="submission" date="2022-10" db="EMBL/GenBank/DDBJ databases">
        <title>Draft genome sequence of Streptomyces sp. YSPA8.</title>
        <authorList>
            <person name="Moriuchi R."/>
            <person name="Dohra H."/>
            <person name="Yamamura H."/>
            <person name="Kodani S."/>
        </authorList>
    </citation>
    <scope>NUCLEOTIDE SEQUENCE [LARGE SCALE GENOMIC DNA]</scope>
    <source>
        <strain evidence="1 2">YSPA8</strain>
        <plasmid evidence="1 2">pYSPA8-1</plasmid>
    </source>
</reference>
<geneLocation type="plasmid" evidence="1 2">
    <name>pYSPA8-1</name>
</geneLocation>
<sequence>MQLQLEFPAGSPAAVPPGTLTPDEVAVFIASRNTRPPRTRVLWITTEEAARNLCSDPRTSSRAFMLCWTRGIGEQDIDWEWIPDTGSFDVLLRELGVTVRRSGR</sequence>
<protein>
    <submittedName>
        <fullName evidence="1">Uncharacterized protein</fullName>
    </submittedName>
</protein>
<dbReference type="EMBL" id="LC735414">
    <property type="protein sequence ID" value="BDT39568.1"/>
    <property type="molecule type" value="Genomic_DNA"/>
</dbReference>
<proteinExistence type="predicted"/>
<dbReference type="AlphaFoldDB" id="A0AA86IWY3"/>
<organism evidence="1 2">
    <name type="scientific">Streptomyces yaizuensis</name>
    <dbReference type="NCBI Taxonomy" id="2989713"/>
    <lineage>
        <taxon>Bacteria</taxon>
        <taxon>Bacillati</taxon>
        <taxon>Actinomycetota</taxon>
        <taxon>Actinomycetes</taxon>
        <taxon>Kitasatosporales</taxon>
        <taxon>Streptomycetaceae</taxon>
        <taxon>Streptomyces</taxon>
    </lineage>
</organism>
<evidence type="ECO:0000313" key="2">
    <source>
        <dbReference type="Proteomes" id="UP001291653"/>
    </source>
</evidence>
<accession>A0AA86IWY3</accession>
<name>A0AA86IWY3_9ACTN</name>